<sequence>MSLVLALIGLVAVPLLAIGTPRQAAELFAAPLGATRQRVLRGMGFLLLGTGFVLAMGDGDVTRTLIAWIGQLSLAALLTALACTIVRTRRGGRGR</sequence>
<dbReference type="Proteomes" id="UP000555756">
    <property type="component" value="Unassembled WGS sequence"/>
</dbReference>
<comment type="caution">
    <text evidence="2">The sequence shown here is derived from an EMBL/GenBank/DDBJ whole genome shotgun (WGS) entry which is preliminary data.</text>
</comment>
<dbReference type="RefSeq" id="WP_183118031.1">
    <property type="nucleotide sequence ID" value="NZ_JABEQF010000002.1"/>
</dbReference>
<feature type="transmembrane region" description="Helical" evidence="1">
    <location>
        <begin position="65"/>
        <end position="86"/>
    </location>
</feature>
<dbReference type="Pfam" id="PF11804">
    <property type="entry name" value="DUF3325"/>
    <property type="match status" value="1"/>
</dbReference>
<dbReference type="InterPro" id="IPR021762">
    <property type="entry name" value="DUF3325"/>
</dbReference>
<evidence type="ECO:0000313" key="2">
    <source>
        <dbReference type="EMBL" id="MBB2188829.1"/>
    </source>
</evidence>
<dbReference type="AlphaFoldDB" id="A0A7W4JQ32"/>
<reference evidence="2 3" key="1">
    <citation type="submission" date="2020-04" db="EMBL/GenBank/DDBJ databases">
        <title>Description of novel Gluconacetobacter.</title>
        <authorList>
            <person name="Sombolestani A."/>
        </authorList>
    </citation>
    <scope>NUCLEOTIDE SEQUENCE [LARGE SCALE GENOMIC DNA]</scope>
    <source>
        <strain evidence="2 3">LMG 21311</strain>
    </source>
</reference>
<accession>A0A7W4JQ32</accession>
<keyword evidence="1" id="KW-0472">Membrane</keyword>
<proteinExistence type="predicted"/>
<organism evidence="2 3">
    <name type="scientific">Gluconacetobacter azotocaptans</name>
    <dbReference type="NCBI Taxonomy" id="142834"/>
    <lineage>
        <taxon>Bacteria</taxon>
        <taxon>Pseudomonadati</taxon>
        <taxon>Pseudomonadota</taxon>
        <taxon>Alphaproteobacteria</taxon>
        <taxon>Acetobacterales</taxon>
        <taxon>Acetobacteraceae</taxon>
        <taxon>Gluconacetobacter</taxon>
    </lineage>
</organism>
<keyword evidence="1" id="KW-0812">Transmembrane</keyword>
<keyword evidence="1" id="KW-1133">Transmembrane helix</keyword>
<dbReference type="EMBL" id="JABEQF010000002">
    <property type="protein sequence ID" value="MBB2188829.1"/>
    <property type="molecule type" value="Genomic_DNA"/>
</dbReference>
<name>A0A7W4JQ32_9PROT</name>
<keyword evidence="3" id="KW-1185">Reference proteome</keyword>
<gene>
    <name evidence="2" type="ORF">HLH34_02465</name>
</gene>
<protein>
    <submittedName>
        <fullName evidence="2">DUF3325 family protein</fullName>
    </submittedName>
</protein>
<evidence type="ECO:0000256" key="1">
    <source>
        <dbReference type="SAM" id="Phobius"/>
    </source>
</evidence>
<evidence type="ECO:0000313" key="3">
    <source>
        <dbReference type="Proteomes" id="UP000555756"/>
    </source>
</evidence>